<accession>A0A2N9ESF5</accession>
<dbReference type="Pfam" id="PF08268">
    <property type="entry name" value="FBA_3"/>
    <property type="match status" value="1"/>
</dbReference>
<dbReference type="AlphaFoldDB" id="A0A2N9ESF5"/>
<dbReference type="NCBIfam" id="TIGR01640">
    <property type="entry name" value="F_box_assoc_1"/>
    <property type="match status" value="1"/>
</dbReference>
<evidence type="ECO:0000313" key="2">
    <source>
        <dbReference type="EMBL" id="SPC81726.1"/>
    </source>
</evidence>
<dbReference type="PANTHER" id="PTHR31672">
    <property type="entry name" value="BNACNNG10540D PROTEIN"/>
    <property type="match status" value="1"/>
</dbReference>
<reference evidence="2" key="1">
    <citation type="submission" date="2018-02" db="EMBL/GenBank/DDBJ databases">
        <authorList>
            <person name="Cohen D.B."/>
            <person name="Kent A.D."/>
        </authorList>
    </citation>
    <scope>NUCLEOTIDE SEQUENCE</scope>
</reference>
<gene>
    <name evidence="2" type="ORF">FSB_LOCUS9608</name>
</gene>
<evidence type="ECO:0000259" key="1">
    <source>
        <dbReference type="Pfam" id="PF08268"/>
    </source>
</evidence>
<organism evidence="2">
    <name type="scientific">Fagus sylvatica</name>
    <name type="common">Beechnut</name>
    <dbReference type="NCBI Taxonomy" id="28930"/>
    <lineage>
        <taxon>Eukaryota</taxon>
        <taxon>Viridiplantae</taxon>
        <taxon>Streptophyta</taxon>
        <taxon>Embryophyta</taxon>
        <taxon>Tracheophyta</taxon>
        <taxon>Spermatophyta</taxon>
        <taxon>Magnoliopsida</taxon>
        <taxon>eudicotyledons</taxon>
        <taxon>Gunneridae</taxon>
        <taxon>Pentapetalae</taxon>
        <taxon>rosids</taxon>
        <taxon>fabids</taxon>
        <taxon>Fagales</taxon>
        <taxon>Fagaceae</taxon>
        <taxon>Fagus</taxon>
    </lineage>
</organism>
<dbReference type="InterPro" id="IPR050796">
    <property type="entry name" value="SCF_F-box_component"/>
</dbReference>
<feature type="domain" description="F-box associated beta-propeller type 3" evidence="1">
    <location>
        <begin position="37"/>
        <end position="302"/>
    </location>
</feature>
<dbReference type="PANTHER" id="PTHR31672:SF13">
    <property type="entry name" value="F-BOX PROTEIN CPR30-LIKE"/>
    <property type="match status" value="1"/>
</dbReference>
<proteinExistence type="predicted"/>
<sequence length="338" mass="38232">MSRLTENILSSQALCLPLPEEVVYEILTWLPVKSLIQFSDNTFSLISSIEFPFKCRRITGFCNGMIYIYCVGSIIYLCNPSIRKFKKVVGTCLPDSLNCAHHVTVGLAYHSQSNDYKILRFMFNVHRVSTEERVMSVKAELYTLSTDLWRKVVISVDSLSKSVHNIDATPCLFFNGGLHSIAYTPDHKFILSFDVNDESFCEIMLPQNYLDGISLDSEHLVVFKGLLALIVFEQSGICYIWLMQEYGLVESWTKRSIPVSGIKNFFGCTVNGEFLITKYSPYGFLSCDPKRIILLDPESLNEKKILGIPGNADVTYTANLMENLVLLNEVNVSSEDET</sequence>
<name>A0A2N9ESF5_FAGSY</name>
<protein>
    <recommendedName>
        <fullName evidence="1">F-box associated beta-propeller type 3 domain-containing protein</fullName>
    </recommendedName>
</protein>
<dbReference type="EMBL" id="OIVN01000534">
    <property type="protein sequence ID" value="SPC81726.1"/>
    <property type="molecule type" value="Genomic_DNA"/>
</dbReference>
<dbReference type="InterPro" id="IPR017451">
    <property type="entry name" value="F-box-assoc_interact_dom"/>
</dbReference>
<dbReference type="InterPro" id="IPR013187">
    <property type="entry name" value="F-box-assoc_dom_typ3"/>
</dbReference>